<reference evidence="2 3" key="1">
    <citation type="submission" date="2016-11" db="EMBL/GenBank/DDBJ databases">
        <authorList>
            <person name="Jaros S."/>
            <person name="Januszkiewicz K."/>
            <person name="Wedrychowicz H."/>
        </authorList>
    </citation>
    <scope>NUCLEOTIDE SEQUENCE [LARGE SCALE GENOMIC DNA]</scope>
</reference>
<organism evidence="2 3">
    <name type="scientific">Microbotryum silenes-dioicae</name>
    <dbReference type="NCBI Taxonomy" id="796604"/>
    <lineage>
        <taxon>Eukaryota</taxon>
        <taxon>Fungi</taxon>
        <taxon>Dikarya</taxon>
        <taxon>Basidiomycota</taxon>
        <taxon>Pucciniomycotina</taxon>
        <taxon>Microbotryomycetes</taxon>
        <taxon>Microbotryales</taxon>
        <taxon>Microbotryaceae</taxon>
        <taxon>Microbotryum</taxon>
    </lineage>
</organism>
<feature type="signal peptide" evidence="1">
    <location>
        <begin position="1"/>
        <end position="19"/>
    </location>
</feature>
<feature type="chain" id="PRO_5016160165" evidence="1">
    <location>
        <begin position="20"/>
        <end position="43"/>
    </location>
</feature>
<sequence length="43" mass="4709">MKIHIISLLAVLISSKVNAQGLDENLTNLPDCWTTGTHGELDF</sequence>
<gene>
    <name evidence="2" type="primary">BQ5605_C007g04843</name>
    <name evidence="2" type="ORF">BQ5605_C007G04843</name>
</gene>
<evidence type="ECO:0000256" key="1">
    <source>
        <dbReference type="SAM" id="SignalP"/>
    </source>
</evidence>
<protein>
    <submittedName>
        <fullName evidence="2">BQ5605_C007g04843 protein</fullName>
    </submittedName>
</protein>
<accession>A0A2X0PA72</accession>
<name>A0A2X0PA72_9BASI</name>
<dbReference type="Proteomes" id="UP000249464">
    <property type="component" value="Unassembled WGS sequence"/>
</dbReference>
<evidence type="ECO:0000313" key="2">
    <source>
        <dbReference type="EMBL" id="SGY63887.1"/>
    </source>
</evidence>
<keyword evidence="1" id="KW-0732">Signal</keyword>
<dbReference type="EMBL" id="FQNC01000045">
    <property type="protein sequence ID" value="SGY63887.1"/>
    <property type="molecule type" value="Genomic_DNA"/>
</dbReference>
<keyword evidence="3" id="KW-1185">Reference proteome</keyword>
<evidence type="ECO:0000313" key="3">
    <source>
        <dbReference type="Proteomes" id="UP000249464"/>
    </source>
</evidence>
<dbReference type="AlphaFoldDB" id="A0A2X0PA72"/>
<proteinExistence type="predicted"/>